<dbReference type="AlphaFoldDB" id="A0A5B7FUP2"/>
<reference evidence="1 2" key="1">
    <citation type="submission" date="2019-05" db="EMBL/GenBank/DDBJ databases">
        <title>Another draft genome of Portunus trituberculatus and its Hox gene families provides insights of decapod evolution.</title>
        <authorList>
            <person name="Jeong J.-H."/>
            <person name="Song I."/>
            <person name="Kim S."/>
            <person name="Choi T."/>
            <person name="Kim D."/>
            <person name="Ryu S."/>
            <person name="Kim W."/>
        </authorList>
    </citation>
    <scope>NUCLEOTIDE SEQUENCE [LARGE SCALE GENOMIC DNA]</scope>
    <source>
        <tissue evidence="1">Muscle</tissue>
    </source>
</reference>
<accession>A0A5B7FUP2</accession>
<dbReference type="EMBL" id="VSRR010008640">
    <property type="protein sequence ID" value="MPC49055.1"/>
    <property type="molecule type" value="Genomic_DNA"/>
</dbReference>
<evidence type="ECO:0000313" key="2">
    <source>
        <dbReference type="Proteomes" id="UP000324222"/>
    </source>
</evidence>
<keyword evidence="2" id="KW-1185">Reference proteome</keyword>
<dbReference type="Proteomes" id="UP000324222">
    <property type="component" value="Unassembled WGS sequence"/>
</dbReference>
<organism evidence="1 2">
    <name type="scientific">Portunus trituberculatus</name>
    <name type="common">Swimming crab</name>
    <name type="synonym">Neptunus trituberculatus</name>
    <dbReference type="NCBI Taxonomy" id="210409"/>
    <lineage>
        <taxon>Eukaryota</taxon>
        <taxon>Metazoa</taxon>
        <taxon>Ecdysozoa</taxon>
        <taxon>Arthropoda</taxon>
        <taxon>Crustacea</taxon>
        <taxon>Multicrustacea</taxon>
        <taxon>Malacostraca</taxon>
        <taxon>Eumalacostraca</taxon>
        <taxon>Eucarida</taxon>
        <taxon>Decapoda</taxon>
        <taxon>Pleocyemata</taxon>
        <taxon>Brachyura</taxon>
        <taxon>Eubrachyura</taxon>
        <taxon>Portunoidea</taxon>
        <taxon>Portunidae</taxon>
        <taxon>Portuninae</taxon>
        <taxon>Portunus</taxon>
    </lineage>
</organism>
<proteinExistence type="predicted"/>
<evidence type="ECO:0000313" key="1">
    <source>
        <dbReference type="EMBL" id="MPC49055.1"/>
    </source>
</evidence>
<sequence>MNLVCSFLQGDKGGMRSMWMRQRGGEPGMEVKRTKASIRYTHCPRETVPRARIDYRLPYRSYVTSNQLGGGAAKWEPGIEASARDGFSGTVPK</sequence>
<protein>
    <submittedName>
        <fullName evidence="1">Uncharacterized protein</fullName>
    </submittedName>
</protein>
<comment type="caution">
    <text evidence="1">The sequence shown here is derived from an EMBL/GenBank/DDBJ whole genome shotgun (WGS) entry which is preliminary data.</text>
</comment>
<gene>
    <name evidence="1" type="ORF">E2C01_042845</name>
</gene>
<name>A0A5B7FUP2_PORTR</name>